<dbReference type="Proteomes" id="UP000029734">
    <property type="component" value="Unassembled WGS sequence"/>
</dbReference>
<keyword evidence="9 11" id="KW-0456">Lyase</keyword>
<dbReference type="Gene3D" id="3.30.70.260">
    <property type="match status" value="1"/>
</dbReference>
<dbReference type="Pfam" id="PF01842">
    <property type="entry name" value="ACT"/>
    <property type="match status" value="1"/>
</dbReference>
<sequence>MRFKDVFSIIGPSMIGPSSSHTAGAVRLGLTARSIFGCLPESAEIMLYGSFADTYRGHGTDMAIVGGILDYSPDDPRIRDSLNSAQRAGIRIDFRTAVKPTAHPNTVTIILQGSCREDRITGSSIGGGNIEITNVNEFDVRFTTMYPTLLIFHDDRTGMIADVTRILCNSGVNISHMDVDRKSRKGDALTVIEMDGELPQLVVQSISALPNIHRICTVNQRGESCELHVT</sequence>
<protein>
    <recommendedName>
        <fullName evidence="11">L-serine deaminase</fullName>
    </recommendedName>
</protein>
<evidence type="ECO:0000256" key="8">
    <source>
        <dbReference type="ARBA" id="ARBA00023014"/>
    </source>
</evidence>
<dbReference type="InterPro" id="IPR002912">
    <property type="entry name" value="ACT_dom"/>
</dbReference>
<dbReference type="AlphaFoldDB" id="A0A098M4S7"/>
<evidence type="ECO:0000256" key="3">
    <source>
        <dbReference type="ARBA" id="ARBA00008636"/>
    </source>
</evidence>
<dbReference type="UniPathway" id="UPA00138"/>
<dbReference type="PIRSF" id="PIRSF036692">
    <property type="entry name" value="SDH_B"/>
    <property type="match status" value="1"/>
</dbReference>
<dbReference type="InterPro" id="IPR045865">
    <property type="entry name" value="ACT-like_dom_sf"/>
</dbReference>
<evidence type="ECO:0000256" key="10">
    <source>
        <dbReference type="ARBA" id="ARBA00049406"/>
    </source>
</evidence>
<dbReference type="InterPro" id="IPR051318">
    <property type="entry name" value="Fe-S_L-Ser"/>
</dbReference>
<evidence type="ECO:0000256" key="9">
    <source>
        <dbReference type="ARBA" id="ARBA00023239"/>
    </source>
</evidence>
<keyword evidence="6 11" id="KW-0479">Metal-binding</keyword>
<reference evidence="14 15" key="2">
    <citation type="submission" date="2014-10" db="EMBL/GenBank/DDBJ databases">
        <title>Comparative genomics of the Paenibacillus odorifer group.</title>
        <authorList>
            <person name="Tsai Y.-C."/>
            <person name="Martin N."/>
            <person name="Korlach J."/>
            <person name="Wiedmann M."/>
        </authorList>
    </citation>
    <scope>NUCLEOTIDE SEQUENCE [LARGE SCALE GENOMIC DNA]</scope>
    <source>
        <strain evidence="14 15">DSM 18334</strain>
    </source>
</reference>
<evidence type="ECO:0000256" key="12">
    <source>
        <dbReference type="RuleBase" id="RU366059"/>
    </source>
</evidence>
<dbReference type="eggNOG" id="COG1760">
    <property type="taxonomic scope" value="Bacteria"/>
</dbReference>
<dbReference type="EMBL" id="JQCR01000003">
    <property type="protein sequence ID" value="KGE17056.1"/>
    <property type="molecule type" value="Genomic_DNA"/>
</dbReference>
<evidence type="ECO:0000259" key="13">
    <source>
        <dbReference type="PROSITE" id="PS51671"/>
    </source>
</evidence>
<feature type="domain" description="ACT" evidence="13">
    <location>
        <begin position="148"/>
        <end position="223"/>
    </location>
</feature>
<dbReference type="PROSITE" id="PS51671">
    <property type="entry name" value="ACT"/>
    <property type="match status" value="1"/>
</dbReference>
<dbReference type="GO" id="GO:0046872">
    <property type="term" value="F:metal ion binding"/>
    <property type="evidence" value="ECO:0007669"/>
    <property type="project" value="UniProtKB-UniRule"/>
</dbReference>
<evidence type="ECO:0000256" key="5">
    <source>
        <dbReference type="ARBA" id="ARBA00022485"/>
    </source>
</evidence>
<dbReference type="STRING" id="268407.PWYN_20575"/>
<name>A0A098M4S7_9BACL</name>
<dbReference type="GO" id="GO:0051539">
    <property type="term" value="F:4 iron, 4 sulfur cluster binding"/>
    <property type="evidence" value="ECO:0007669"/>
    <property type="project" value="UniProtKB-UniRule"/>
</dbReference>
<dbReference type="GO" id="GO:0003941">
    <property type="term" value="F:L-serine ammonia-lyase activity"/>
    <property type="evidence" value="ECO:0007669"/>
    <property type="project" value="UniProtKB-UniRule"/>
</dbReference>
<keyword evidence="8 11" id="KW-0411">Iron-sulfur</keyword>
<comment type="catalytic activity">
    <reaction evidence="10 11 12">
        <text>L-serine = pyruvate + NH4(+)</text>
        <dbReference type="Rhea" id="RHEA:19169"/>
        <dbReference type="ChEBI" id="CHEBI:15361"/>
        <dbReference type="ChEBI" id="CHEBI:28938"/>
        <dbReference type="ChEBI" id="CHEBI:33384"/>
        <dbReference type="EC" id="4.3.1.17"/>
    </reaction>
</comment>
<dbReference type="RefSeq" id="WP_036655493.1">
    <property type="nucleotide sequence ID" value="NZ_JQCR01000003.1"/>
</dbReference>
<dbReference type="InterPro" id="IPR004643">
    <property type="entry name" value="Fe-S_L-Ser_bsu"/>
</dbReference>
<keyword evidence="4 11" id="KW-0312">Gluconeogenesis</keyword>
<dbReference type="NCBIfam" id="TIGR00719">
    <property type="entry name" value="sda_beta"/>
    <property type="match status" value="1"/>
</dbReference>
<keyword evidence="5 11" id="KW-0004">4Fe-4S</keyword>
<accession>A0A098M4S7</accession>
<evidence type="ECO:0000256" key="2">
    <source>
        <dbReference type="ARBA" id="ARBA00004742"/>
    </source>
</evidence>
<evidence type="ECO:0000313" key="14">
    <source>
        <dbReference type="EMBL" id="KGE17056.1"/>
    </source>
</evidence>
<evidence type="ECO:0000256" key="11">
    <source>
        <dbReference type="PIRNR" id="PIRNR036692"/>
    </source>
</evidence>
<keyword evidence="15" id="KW-1185">Reference proteome</keyword>
<dbReference type="InterPro" id="IPR005131">
    <property type="entry name" value="Ser_deHydtase_bsu"/>
</dbReference>
<evidence type="ECO:0000256" key="4">
    <source>
        <dbReference type="ARBA" id="ARBA00022432"/>
    </source>
</evidence>
<dbReference type="Gene3D" id="3.30.1330.90">
    <property type="entry name" value="D-3-phosphoglycerate dehydrogenase, domain 3"/>
    <property type="match status" value="1"/>
</dbReference>
<dbReference type="SUPFAM" id="SSF143548">
    <property type="entry name" value="Serine metabolism enzymes domain"/>
    <property type="match status" value="1"/>
</dbReference>
<reference evidence="14 15" key="1">
    <citation type="submission" date="2014-08" db="EMBL/GenBank/DDBJ databases">
        <authorList>
            <person name="den Bakker H.C."/>
        </authorList>
    </citation>
    <scope>NUCLEOTIDE SEQUENCE [LARGE SCALE GENOMIC DNA]</scope>
    <source>
        <strain evidence="14 15">DSM 18334</strain>
    </source>
</reference>
<gene>
    <name evidence="14" type="ORF">PWYN_20575</name>
</gene>
<organism evidence="14 15">
    <name type="scientific">Paenibacillus wynnii</name>
    <dbReference type="NCBI Taxonomy" id="268407"/>
    <lineage>
        <taxon>Bacteria</taxon>
        <taxon>Bacillati</taxon>
        <taxon>Bacillota</taxon>
        <taxon>Bacilli</taxon>
        <taxon>Bacillales</taxon>
        <taxon>Paenibacillaceae</taxon>
        <taxon>Paenibacillus</taxon>
    </lineage>
</organism>
<dbReference type="Pfam" id="PF03315">
    <property type="entry name" value="SDH_beta"/>
    <property type="match status" value="1"/>
</dbReference>
<comment type="caution">
    <text evidence="14">The sequence shown here is derived from an EMBL/GenBank/DDBJ whole genome shotgun (WGS) entry which is preliminary data.</text>
</comment>
<dbReference type="CDD" id="cd04903">
    <property type="entry name" value="ACT_LSD"/>
    <property type="match status" value="1"/>
</dbReference>
<dbReference type="GO" id="GO:0006094">
    <property type="term" value="P:gluconeogenesis"/>
    <property type="evidence" value="ECO:0007669"/>
    <property type="project" value="UniProtKB-UniRule"/>
</dbReference>
<dbReference type="PANTHER" id="PTHR30182:SF12">
    <property type="entry name" value="L-SERINE DEHYDRATASE, BETA CHAIN-RELATED"/>
    <property type="match status" value="1"/>
</dbReference>
<evidence type="ECO:0000256" key="1">
    <source>
        <dbReference type="ARBA" id="ARBA00001966"/>
    </source>
</evidence>
<dbReference type="PANTHER" id="PTHR30182">
    <property type="entry name" value="L-SERINE DEHYDRATASE"/>
    <property type="match status" value="1"/>
</dbReference>
<dbReference type="OrthoDB" id="9813137at2"/>
<dbReference type="InterPro" id="IPR029009">
    <property type="entry name" value="ASB_dom_sf"/>
</dbReference>
<comment type="pathway">
    <text evidence="2 11">Carbohydrate biosynthesis; gluconeogenesis.</text>
</comment>
<proteinExistence type="inferred from homology"/>
<evidence type="ECO:0000256" key="6">
    <source>
        <dbReference type="ARBA" id="ARBA00022723"/>
    </source>
</evidence>
<keyword evidence="7 11" id="KW-0408">Iron</keyword>
<comment type="cofactor">
    <cofactor evidence="1 12">
        <name>[4Fe-4S] cluster</name>
        <dbReference type="ChEBI" id="CHEBI:49883"/>
    </cofactor>
</comment>
<evidence type="ECO:0000256" key="7">
    <source>
        <dbReference type="ARBA" id="ARBA00023004"/>
    </source>
</evidence>
<comment type="similarity">
    <text evidence="3 11 12">Belongs to the iron-sulfur dependent L-serine dehydratase family.</text>
</comment>
<evidence type="ECO:0000313" key="15">
    <source>
        <dbReference type="Proteomes" id="UP000029734"/>
    </source>
</evidence>
<dbReference type="SUPFAM" id="SSF55021">
    <property type="entry name" value="ACT-like"/>
    <property type="match status" value="1"/>
</dbReference>